<feature type="non-terminal residue" evidence="4">
    <location>
        <position position="58"/>
    </location>
</feature>
<evidence type="ECO:0000313" key="3">
    <source>
        <dbReference type="EMBL" id="CAF4642436.1"/>
    </source>
</evidence>
<evidence type="ECO:0000313" key="2">
    <source>
        <dbReference type="EMBL" id="CAF4563716.1"/>
    </source>
</evidence>
<dbReference type="EMBL" id="CAJOBI010113085">
    <property type="protein sequence ID" value="CAF4642436.1"/>
    <property type="molecule type" value="Genomic_DNA"/>
</dbReference>
<feature type="region of interest" description="Disordered" evidence="1">
    <location>
        <begin position="1"/>
        <end position="58"/>
    </location>
</feature>
<feature type="compositionally biased region" description="Polar residues" evidence="1">
    <location>
        <begin position="49"/>
        <end position="58"/>
    </location>
</feature>
<dbReference type="AlphaFoldDB" id="A0A8S3A0Z2"/>
<name>A0A8S3A0Z2_9BILA</name>
<proteinExistence type="predicted"/>
<dbReference type="EMBL" id="CAJOBH010114979">
    <property type="protein sequence ID" value="CAF4681071.1"/>
    <property type="molecule type" value="Genomic_DNA"/>
</dbReference>
<organism evidence="4 5">
    <name type="scientific">Rotaria magnacalcarata</name>
    <dbReference type="NCBI Taxonomy" id="392030"/>
    <lineage>
        <taxon>Eukaryota</taxon>
        <taxon>Metazoa</taxon>
        <taxon>Spiralia</taxon>
        <taxon>Gnathifera</taxon>
        <taxon>Rotifera</taxon>
        <taxon>Eurotatoria</taxon>
        <taxon>Bdelloidea</taxon>
        <taxon>Philodinida</taxon>
        <taxon>Philodinidae</taxon>
        <taxon>Rotaria</taxon>
    </lineage>
</organism>
<evidence type="ECO:0000256" key="1">
    <source>
        <dbReference type="SAM" id="MobiDB-lite"/>
    </source>
</evidence>
<reference evidence="4" key="1">
    <citation type="submission" date="2021-02" db="EMBL/GenBank/DDBJ databases">
        <authorList>
            <person name="Nowell W R."/>
        </authorList>
    </citation>
    <scope>NUCLEOTIDE SEQUENCE</scope>
</reference>
<sequence length="58" mass="6329">KLTPGFIDQSDDDATGGGEETTTTTTTTNDEITPSPLEDIDDEEDLDYSQVTPTIHRK</sequence>
<dbReference type="Proteomes" id="UP000681720">
    <property type="component" value="Unassembled WGS sequence"/>
</dbReference>
<feature type="non-terminal residue" evidence="4">
    <location>
        <position position="1"/>
    </location>
</feature>
<dbReference type="EMBL" id="CAJOBJ010095781">
    <property type="protein sequence ID" value="CAF4563716.1"/>
    <property type="molecule type" value="Genomic_DNA"/>
</dbReference>
<gene>
    <name evidence="4" type="ORF">BYL167_LOCUS43349</name>
    <name evidence="2" type="ORF">GIL414_LOCUS37363</name>
    <name evidence="3" type="ORF">SMN809_LOCUS40748</name>
</gene>
<accession>A0A8S3A0Z2</accession>
<protein>
    <submittedName>
        <fullName evidence="4">Uncharacterized protein</fullName>
    </submittedName>
</protein>
<dbReference type="Proteomes" id="UP000681967">
    <property type="component" value="Unassembled WGS sequence"/>
</dbReference>
<evidence type="ECO:0000313" key="4">
    <source>
        <dbReference type="EMBL" id="CAF4681071.1"/>
    </source>
</evidence>
<comment type="caution">
    <text evidence="4">The sequence shown here is derived from an EMBL/GenBank/DDBJ whole genome shotgun (WGS) entry which is preliminary data.</text>
</comment>
<dbReference type="Proteomes" id="UP000676336">
    <property type="component" value="Unassembled WGS sequence"/>
</dbReference>
<evidence type="ECO:0000313" key="5">
    <source>
        <dbReference type="Proteomes" id="UP000681967"/>
    </source>
</evidence>
<feature type="compositionally biased region" description="Acidic residues" evidence="1">
    <location>
        <begin position="38"/>
        <end position="47"/>
    </location>
</feature>